<evidence type="ECO:0000313" key="3">
    <source>
        <dbReference type="Proteomes" id="UP001283361"/>
    </source>
</evidence>
<evidence type="ECO:0000256" key="1">
    <source>
        <dbReference type="SAM" id="MobiDB-lite"/>
    </source>
</evidence>
<dbReference type="Proteomes" id="UP001283361">
    <property type="component" value="Unassembled WGS sequence"/>
</dbReference>
<feature type="compositionally biased region" description="Polar residues" evidence="1">
    <location>
        <begin position="1"/>
        <end position="10"/>
    </location>
</feature>
<comment type="caution">
    <text evidence="2">The sequence shown here is derived from an EMBL/GenBank/DDBJ whole genome shotgun (WGS) entry which is preliminary data.</text>
</comment>
<dbReference type="EMBL" id="JAWDGP010001464">
    <property type="protein sequence ID" value="KAK3791633.1"/>
    <property type="molecule type" value="Genomic_DNA"/>
</dbReference>
<reference evidence="2" key="1">
    <citation type="journal article" date="2023" name="G3 (Bethesda)">
        <title>A reference genome for the long-term kleptoplast-retaining sea slug Elysia crispata morphotype clarki.</title>
        <authorList>
            <person name="Eastman K.E."/>
            <person name="Pendleton A.L."/>
            <person name="Shaikh M.A."/>
            <person name="Suttiyut T."/>
            <person name="Ogas R."/>
            <person name="Tomko P."/>
            <person name="Gavelis G."/>
            <person name="Widhalm J.R."/>
            <person name="Wisecaver J.H."/>
        </authorList>
    </citation>
    <scope>NUCLEOTIDE SEQUENCE</scope>
    <source>
        <strain evidence="2">ECLA1</strain>
    </source>
</reference>
<feature type="region of interest" description="Disordered" evidence="1">
    <location>
        <begin position="40"/>
        <end position="71"/>
    </location>
</feature>
<accession>A0AAE1APR3</accession>
<proteinExistence type="predicted"/>
<sequence>MGYNNQTTSRDGAHLKGALFNPQQKKMEKMAKVMSFMMSDGESMPPLSEKNQSAPTYPMPPAKLPPSVSTETDNLTNKIFEERGNGIDSNRLEHTNVSLCHRPFNTGVKSNILAKPSFTKPGNTRASSIGKKTQADCLPCVLFSNHSKKEEFLKILQTTCSRSEDFPLLNSTKLTLQDGYQKVSQKQ</sequence>
<feature type="region of interest" description="Disordered" evidence="1">
    <location>
        <begin position="1"/>
        <end position="22"/>
    </location>
</feature>
<protein>
    <submittedName>
        <fullName evidence="2">Uncharacterized protein</fullName>
    </submittedName>
</protein>
<evidence type="ECO:0000313" key="2">
    <source>
        <dbReference type="EMBL" id="KAK3791633.1"/>
    </source>
</evidence>
<keyword evidence="3" id="KW-1185">Reference proteome</keyword>
<name>A0AAE1APR3_9GAST</name>
<dbReference type="AlphaFoldDB" id="A0AAE1APR3"/>
<organism evidence="2 3">
    <name type="scientific">Elysia crispata</name>
    <name type="common">lettuce slug</name>
    <dbReference type="NCBI Taxonomy" id="231223"/>
    <lineage>
        <taxon>Eukaryota</taxon>
        <taxon>Metazoa</taxon>
        <taxon>Spiralia</taxon>
        <taxon>Lophotrochozoa</taxon>
        <taxon>Mollusca</taxon>
        <taxon>Gastropoda</taxon>
        <taxon>Heterobranchia</taxon>
        <taxon>Euthyneura</taxon>
        <taxon>Panpulmonata</taxon>
        <taxon>Sacoglossa</taxon>
        <taxon>Placobranchoidea</taxon>
        <taxon>Plakobranchidae</taxon>
        <taxon>Elysia</taxon>
    </lineage>
</organism>
<gene>
    <name evidence="2" type="ORF">RRG08_058015</name>
</gene>